<gene>
    <name evidence="2" type="ORF">SMACR_03382</name>
</gene>
<dbReference type="PANTHER" id="PTHR39697">
    <property type="entry name" value="RICIN B LECTIN DOMAIN-CONTAINING PROTEIN-RELATED"/>
    <property type="match status" value="1"/>
</dbReference>
<protein>
    <submittedName>
        <fullName evidence="2">Uncharacterized protein</fullName>
    </submittedName>
</protein>
<reference evidence="2 3" key="1">
    <citation type="submission" date="2017-07" db="EMBL/GenBank/DDBJ databases">
        <title>Genome sequence of the Sordaria macrospora wild type strain R19027.</title>
        <authorList>
            <person name="Nowrousian M."/>
            <person name="Teichert I."/>
            <person name="Kueck U."/>
        </authorList>
    </citation>
    <scope>NUCLEOTIDE SEQUENCE [LARGE SCALE GENOMIC DNA]</scope>
    <source>
        <strain evidence="2 3">R19027</strain>
        <tissue evidence="2">Mycelium</tissue>
    </source>
</reference>
<evidence type="ECO:0000313" key="2">
    <source>
        <dbReference type="EMBL" id="KAA8632896.1"/>
    </source>
</evidence>
<dbReference type="AlphaFoldDB" id="A0A8S8ZV76"/>
<evidence type="ECO:0000256" key="1">
    <source>
        <dbReference type="SAM" id="MobiDB-lite"/>
    </source>
</evidence>
<accession>A0A8S8ZV76</accession>
<sequence length="215" mass="23641">MPRPKMPRLLDSSMPGFASDSYQDRDDNPTAKSTYLILHQPTNLALTLVGGKLTLHQTPAVFGEDHPLAGKCSWHWQCVETDGWLGLRNAASGRYLGLLFGKDPSSDQTWGSYQVVSVRHGATERLVCVRAGNEEHEEGCTTPQQNKTGYILRSLFAPQALVKVNEIPQLVKAWVKPQGSGSGCGSEESLKEGSEVSMVWQEGQEGTVWRFVKIA</sequence>
<dbReference type="VEuPathDB" id="FungiDB:SMAC_03382"/>
<dbReference type="PANTHER" id="PTHR39697:SF1">
    <property type="entry name" value="RICIN B LECTIN DOMAIN-CONTAINING PROTEIN"/>
    <property type="match status" value="1"/>
</dbReference>
<dbReference type="Proteomes" id="UP000433876">
    <property type="component" value="Unassembled WGS sequence"/>
</dbReference>
<organism evidence="2 3">
    <name type="scientific">Sordaria macrospora</name>
    <dbReference type="NCBI Taxonomy" id="5147"/>
    <lineage>
        <taxon>Eukaryota</taxon>
        <taxon>Fungi</taxon>
        <taxon>Dikarya</taxon>
        <taxon>Ascomycota</taxon>
        <taxon>Pezizomycotina</taxon>
        <taxon>Sordariomycetes</taxon>
        <taxon>Sordariomycetidae</taxon>
        <taxon>Sordariales</taxon>
        <taxon>Sordariaceae</taxon>
        <taxon>Sordaria</taxon>
    </lineage>
</organism>
<name>A0A8S8ZV76_SORMA</name>
<feature type="region of interest" description="Disordered" evidence="1">
    <location>
        <begin position="1"/>
        <end position="27"/>
    </location>
</feature>
<proteinExistence type="predicted"/>
<dbReference type="EMBL" id="NMPR01000046">
    <property type="protein sequence ID" value="KAA8632896.1"/>
    <property type="molecule type" value="Genomic_DNA"/>
</dbReference>
<evidence type="ECO:0000313" key="3">
    <source>
        <dbReference type="Proteomes" id="UP000433876"/>
    </source>
</evidence>
<comment type="caution">
    <text evidence="2">The sequence shown here is derived from an EMBL/GenBank/DDBJ whole genome shotgun (WGS) entry which is preliminary data.</text>
</comment>